<evidence type="ECO:0000256" key="2">
    <source>
        <dbReference type="ARBA" id="ARBA00022692"/>
    </source>
</evidence>
<gene>
    <name evidence="8" type="ORF">WKV44_08660</name>
</gene>
<dbReference type="SUPFAM" id="SSF81665">
    <property type="entry name" value="Calcium ATPase, transmembrane domain M"/>
    <property type="match status" value="1"/>
</dbReference>
<name>A0ABU9UD61_9SPIR</name>
<feature type="domain" description="ABC-2 type transporter transmembrane" evidence="7">
    <location>
        <begin position="21"/>
        <end position="416"/>
    </location>
</feature>
<dbReference type="EMBL" id="JBCHKQ010000004">
    <property type="protein sequence ID" value="MEM5948613.1"/>
    <property type="molecule type" value="Genomic_DNA"/>
</dbReference>
<organism evidence="8 9">
    <name type="scientific">Rarispira pelagica</name>
    <dbReference type="NCBI Taxonomy" id="3141764"/>
    <lineage>
        <taxon>Bacteria</taxon>
        <taxon>Pseudomonadati</taxon>
        <taxon>Spirochaetota</taxon>
        <taxon>Spirochaetia</taxon>
        <taxon>Winmispirales</taxon>
        <taxon>Winmispiraceae</taxon>
        <taxon>Rarispira</taxon>
    </lineage>
</organism>
<protein>
    <submittedName>
        <fullName evidence="8">ABC transporter permease</fullName>
    </submittedName>
</protein>
<accession>A0ABU9UD61</accession>
<feature type="transmembrane region" description="Helical" evidence="6">
    <location>
        <begin position="312"/>
        <end position="333"/>
    </location>
</feature>
<keyword evidence="4 6" id="KW-0472">Membrane</keyword>
<keyword evidence="2 6" id="KW-0812">Transmembrane</keyword>
<evidence type="ECO:0000256" key="6">
    <source>
        <dbReference type="SAM" id="Phobius"/>
    </source>
</evidence>
<dbReference type="RefSeq" id="WP_420070063.1">
    <property type="nucleotide sequence ID" value="NZ_JBCHKQ010000004.1"/>
</dbReference>
<evidence type="ECO:0000256" key="3">
    <source>
        <dbReference type="ARBA" id="ARBA00022989"/>
    </source>
</evidence>
<keyword evidence="9" id="KW-1185">Reference proteome</keyword>
<keyword evidence="3 6" id="KW-1133">Transmembrane helix</keyword>
<feature type="transmembrane region" description="Helical" evidence="6">
    <location>
        <begin position="339"/>
        <end position="360"/>
    </location>
</feature>
<feature type="transmembrane region" description="Helical" evidence="6">
    <location>
        <begin position="247"/>
        <end position="274"/>
    </location>
</feature>
<sequence length="437" mass="48289">MRKLGVLVIKELKGLITRQVFISLFIVVFVFIFLGNSMRSMFGEIEKENIPSVPAIPQEALASTSDFVSFLADNNIAAFTEDRFSAIDIGSAVNKNNPVVLVFPKGFIENLFSSSSSLRIKVYAYLEAGGGIIGISKISATADKIKRELEEKLRAIIKTKSSKEDSILDMYLNPVTTEEHIVRHTKSARISFSAIIPYIINQTIMLAFLLFIATLTGAQFVAASIAAEKESKTLEVLLTLPIPRHQIVLAKMLAAGILSVIFVAIYFAGFWFYMQSITMPDSQKISSEAVNMMLAVKQLGIELPIWSNIMRIAAFLLSLLNALGIALILGLFAEDTKNVQVVITPIILVLLALYIITIMTNFASLPLVLRIILLFFPFTHAFLSTPLLIDSQYLSVAGGLLYQTIFFAVVVFLAIIIFNSDKVFTIKLGKKKNRKTA</sequence>
<comment type="subcellular location">
    <subcellularLocation>
        <location evidence="1">Membrane</location>
        <topology evidence="1">Multi-pass membrane protein</topology>
    </subcellularLocation>
</comment>
<dbReference type="PANTHER" id="PTHR43471:SF3">
    <property type="entry name" value="ABC TRANSPORTER PERMEASE PROTEIN NATB"/>
    <property type="match status" value="1"/>
</dbReference>
<feature type="transmembrane region" description="Helical" evidence="6">
    <location>
        <begin position="20"/>
        <end position="38"/>
    </location>
</feature>
<reference evidence="8 9" key="1">
    <citation type="submission" date="2024-03" db="EMBL/GenBank/DDBJ databases">
        <title>Ignisphaera cupida sp. nov., a hyperthermophilic hydrolytic archaeon from a hot spring of Kamchatka, and proposal of Ignisphaeraceae fam. nov.</title>
        <authorList>
            <person name="Podosokorskaya O.A."/>
            <person name="Elcheninov A.G."/>
            <person name="Maltseva A.I."/>
            <person name="Zayulina K.S."/>
            <person name="Novikov A."/>
            <person name="Merkel A.Y."/>
        </authorList>
    </citation>
    <scope>NUCLEOTIDE SEQUENCE [LARGE SCALE GENOMIC DNA]</scope>
    <source>
        <strain evidence="8 9">38H-sp</strain>
    </source>
</reference>
<feature type="transmembrane region" description="Helical" evidence="6">
    <location>
        <begin position="367"/>
        <end position="388"/>
    </location>
</feature>
<feature type="transmembrane region" description="Helical" evidence="6">
    <location>
        <begin position="400"/>
        <end position="418"/>
    </location>
</feature>
<dbReference type="PANTHER" id="PTHR43471">
    <property type="entry name" value="ABC TRANSPORTER PERMEASE"/>
    <property type="match status" value="1"/>
</dbReference>
<proteinExistence type="predicted"/>
<dbReference type="Pfam" id="PF12698">
    <property type="entry name" value="ABC2_membrane_3"/>
    <property type="match status" value="1"/>
</dbReference>
<keyword evidence="5" id="KW-0175">Coiled coil</keyword>
<evidence type="ECO:0000256" key="1">
    <source>
        <dbReference type="ARBA" id="ARBA00004141"/>
    </source>
</evidence>
<evidence type="ECO:0000313" key="8">
    <source>
        <dbReference type="EMBL" id="MEM5948613.1"/>
    </source>
</evidence>
<feature type="coiled-coil region" evidence="5">
    <location>
        <begin position="135"/>
        <end position="166"/>
    </location>
</feature>
<dbReference type="InterPro" id="IPR023298">
    <property type="entry name" value="ATPase_P-typ_TM_dom_sf"/>
</dbReference>
<dbReference type="Proteomes" id="UP001466331">
    <property type="component" value="Unassembled WGS sequence"/>
</dbReference>
<evidence type="ECO:0000313" key="9">
    <source>
        <dbReference type="Proteomes" id="UP001466331"/>
    </source>
</evidence>
<evidence type="ECO:0000256" key="5">
    <source>
        <dbReference type="SAM" id="Coils"/>
    </source>
</evidence>
<evidence type="ECO:0000256" key="4">
    <source>
        <dbReference type="ARBA" id="ARBA00023136"/>
    </source>
</evidence>
<dbReference type="InterPro" id="IPR013525">
    <property type="entry name" value="ABC2_TM"/>
</dbReference>
<evidence type="ECO:0000259" key="7">
    <source>
        <dbReference type="Pfam" id="PF12698"/>
    </source>
</evidence>
<comment type="caution">
    <text evidence="8">The sequence shown here is derived from an EMBL/GenBank/DDBJ whole genome shotgun (WGS) entry which is preliminary data.</text>
</comment>